<reference evidence="1" key="1">
    <citation type="submission" date="2022-10" db="EMBL/GenBank/DDBJ databases">
        <title>Algoriphagus sp. a novel bacteria isolate from halophytes salicornia europaea.</title>
        <authorList>
            <person name="Peng Y."/>
            <person name="Jiang L."/>
            <person name="Lee J."/>
        </authorList>
    </citation>
    <scope>NUCLEOTIDE SEQUENCE</scope>
    <source>
        <strain evidence="1">TR-M5</strain>
    </source>
</reference>
<sequence length="86" mass="9754">MELNLHLHLSDIYYSPISLGESISSILQSNPSLTLEYLLQALEINRALIAAMNKDWASESEMYSTVQALVNKQKELEYQVSQLLNP</sequence>
<dbReference type="RefSeq" id="WP_264811268.1">
    <property type="nucleotide sequence ID" value="NZ_CP110226.1"/>
</dbReference>
<keyword evidence="2" id="KW-1185">Reference proteome</keyword>
<evidence type="ECO:0000313" key="1">
    <source>
        <dbReference type="EMBL" id="UZD24557.1"/>
    </source>
</evidence>
<dbReference type="EMBL" id="CP110226">
    <property type="protein sequence ID" value="UZD24557.1"/>
    <property type="molecule type" value="Genomic_DNA"/>
</dbReference>
<name>A0ABY6MLB6_9BACT</name>
<gene>
    <name evidence="1" type="ORF">OM944_08650</name>
</gene>
<accession>A0ABY6MLB6</accession>
<dbReference type="Proteomes" id="UP001163156">
    <property type="component" value="Chromosome"/>
</dbReference>
<organism evidence="1 2">
    <name type="scientific">Algoriphagus halophytocola</name>
    <dbReference type="NCBI Taxonomy" id="2991499"/>
    <lineage>
        <taxon>Bacteria</taxon>
        <taxon>Pseudomonadati</taxon>
        <taxon>Bacteroidota</taxon>
        <taxon>Cytophagia</taxon>
        <taxon>Cytophagales</taxon>
        <taxon>Cyclobacteriaceae</taxon>
        <taxon>Algoriphagus</taxon>
    </lineage>
</organism>
<evidence type="ECO:0000313" key="2">
    <source>
        <dbReference type="Proteomes" id="UP001163156"/>
    </source>
</evidence>
<proteinExistence type="predicted"/>
<protein>
    <submittedName>
        <fullName evidence="1">Uncharacterized protein</fullName>
    </submittedName>
</protein>